<evidence type="ECO:0000313" key="6">
    <source>
        <dbReference type="Proteomes" id="UP000501812"/>
    </source>
</evidence>
<dbReference type="SUPFAM" id="SSF49899">
    <property type="entry name" value="Concanavalin A-like lectins/glucanases"/>
    <property type="match status" value="1"/>
</dbReference>
<reference evidence="5 6" key="1">
    <citation type="submission" date="2020-04" db="EMBL/GenBank/DDBJ databases">
        <title>Luteolibacter sp. G-1-1-1 isolated from soil.</title>
        <authorList>
            <person name="Dahal R.H."/>
        </authorList>
    </citation>
    <scope>NUCLEOTIDE SEQUENCE [LARGE SCALE GENOMIC DNA]</scope>
    <source>
        <strain evidence="5 6">G-1-1-1</strain>
    </source>
</reference>
<evidence type="ECO:0000256" key="2">
    <source>
        <dbReference type="ARBA" id="ARBA00023157"/>
    </source>
</evidence>
<dbReference type="InterPro" id="IPR036415">
    <property type="entry name" value="Lamin_tail_dom_sf"/>
</dbReference>
<gene>
    <name evidence="5" type="ORF">HHL09_05685</name>
</gene>
<dbReference type="InterPro" id="IPR006558">
    <property type="entry name" value="LamG-like"/>
</dbReference>
<evidence type="ECO:0000259" key="4">
    <source>
        <dbReference type="PROSITE" id="PS51841"/>
    </source>
</evidence>
<dbReference type="InterPro" id="IPR001322">
    <property type="entry name" value="Lamin_tail_dom"/>
</dbReference>
<proteinExistence type="predicted"/>
<dbReference type="SUPFAM" id="SSF74853">
    <property type="entry name" value="Lamin A/C globular tail domain"/>
    <property type="match status" value="2"/>
</dbReference>
<dbReference type="SMART" id="SM00560">
    <property type="entry name" value="LamGL"/>
    <property type="match status" value="1"/>
</dbReference>
<dbReference type="Proteomes" id="UP000501812">
    <property type="component" value="Chromosome"/>
</dbReference>
<organism evidence="5 6">
    <name type="scientific">Luteolibacter luteus</name>
    <dbReference type="NCBI Taxonomy" id="2728835"/>
    <lineage>
        <taxon>Bacteria</taxon>
        <taxon>Pseudomonadati</taxon>
        <taxon>Verrucomicrobiota</taxon>
        <taxon>Verrucomicrobiia</taxon>
        <taxon>Verrucomicrobiales</taxon>
        <taxon>Verrucomicrobiaceae</taxon>
        <taxon>Luteolibacter</taxon>
    </lineage>
</organism>
<dbReference type="KEGG" id="luo:HHL09_05685"/>
<dbReference type="PANTHER" id="PTHR40050">
    <property type="entry name" value="INNER SPORE COAT PROTEIN H"/>
    <property type="match status" value="1"/>
</dbReference>
<dbReference type="Pfam" id="PF13385">
    <property type="entry name" value="Laminin_G_3"/>
    <property type="match status" value="1"/>
</dbReference>
<accession>A0A858RFF9</accession>
<dbReference type="Pfam" id="PF00932">
    <property type="entry name" value="LTD"/>
    <property type="match status" value="2"/>
</dbReference>
<dbReference type="RefSeq" id="WP_169453591.1">
    <property type="nucleotide sequence ID" value="NZ_CP051774.1"/>
</dbReference>
<sequence>MNPRLLFALSLLVPASTHASLVAHWKLDSSSAEETASYPATWGAAPTYQNSVAAPESTAAADLAEGNWLAAGTGIDFERHQPFSATAWIKGGAQDSAVVGDMVQSEGPQGWELHVGTTVNGADSQSVTVWLANDYPASAIQVNASVPVLDNQWHHVAFTYDGSSSGSGVKIYVDGLPVATTVSLDTLGANISNAAFSPLNIGTRMNGANHNFTGSIDEVALFNHEASAGEMAAIFQFGVESVTFPYVADTVPLPGQSVTSLSSADVKFSVPVAGVDATDLLVNGIPATGIEVIDARNYRFTFSSPPQGDVHFSWVSTHGIAGLNEIAAQPAGWSSLFAPVLPTPQLAIAEFLTQNAGGLTDEDFDTPDWIELVNPGSSDVNMAGWTLTDDPARPKRWTLPSLILRPGERKIVFASGKDRAAATGTLHTNFKLSAEPGYLALFDPSGNPAHAYNYPRQEANISFGLLAGAKPSDGRAAWRYLTPTPTAATSGVVYSGAAIEEVKATPEIPQAGEPVTVTIRISPETVLSSPPALRFRFLHGAESQTVFADDGLHGDGAAGDRVWGAVIPTTLAGQMVRWKVSLTSNGLISRWPVNTNTNVPLPLYEGTVVGGSPAGQALPVYQIFVPGYTFPTTTNQTGIDSDAGARGAFFGNGKLYDNVLIRIKGTTSRYLMKRSHRVDFNPGRDFEWSPDYPAQRELNLNSEYNDPSYLRQNLQLWMHRDSGNAGSLHFPVRVTMNGQNWHLAFHTYSADSELIETMGLDPRGALYKQVGTLNTSSNPEKKSRRWEGYSDYYALRSGIASSASSASKSLYMFDNFNLPAVINYLAVARIAQEGDDVWANMVVYRDSDGTREWQPIPFDLNLSFGQLFFGGDWENTTVHATMDANKSHPLYGSASCLANTGPGTYNRLYDAVIQNPTTRAMLLRRIRSLMDRYLMAPGTPAANSPLEARFDSLGALIQADADIDRARWGLPPNDGAYGLGPGISPAQGLATLKSSFLVPRRTHFYTTHSVNNTGKLIGLGNNNNAGIPNAQVANPTINFGATVANPPTGNQDEEYIELVNPGTAAVDISDWLLRGAGGSFTFKGGTVVPAGGSIFVSPNVRSFRSRGSSPKGSENRFAVGPYSGHLSPYGEKLVLENAVGGIVAQQQVAADPNAPAVNIEVTEILSSSNHVDNTINGDWWELTNNSTQALDLAGFSWDDSRDLAGQAVFGAVTIGAGESIIILDEDDDDEAHLFRQAWGLPDSVKILTREDFGIESMRGLGNGDSVIVYLPGGSEVARANYPAHVAGRSRAWFRNGTAVQGGYSTLGKYGATASLEDPGDVASPGFAAADPASLTDPYEVWAAAHDLWSSAATWEADPDGDGRSNRTEYAFGGSPDLADSAPALLMQRAGADVLWTFTRRNNDASLVVKVDSSPDMTTWTETTLPLVSQVPHPTMSGFVTVTYRITPADDARFFRARTD</sequence>
<protein>
    <recommendedName>
        <fullName evidence="4">LTD domain-containing protein</fullName>
    </recommendedName>
</protein>
<feature type="chain" id="PRO_5032901433" description="LTD domain-containing protein" evidence="3">
    <location>
        <begin position="20"/>
        <end position="1459"/>
    </location>
</feature>
<dbReference type="InterPro" id="IPR014867">
    <property type="entry name" value="Spore_coat_CotH_CotH2/3/7"/>
</dbReference>
<dbReference type="InterPro" id="IPR013320">
    <property type="entry name" value="ConA-like_dom_sf"/>
</dbReference>
<feature type="domain" description="LTD" evidence="4">
    <location>
        <begin position="332"/>
        <end position="456"/>
    </location>
</feature>
<keyword evidence="6" id="KW-1185">Reference proteome</keyword>
<dbReference type="PANTHER" id="PTHR40050:SF1">
    <property type="entry name" value="INNER SPORE COAT PROTEIN H"/>
    <property type="match status" value="1"/>
</dbReference>
<dbReference type="EMBL" id="CP051774">
    <property type="protein sequence ID" value="QJE95288.1"/>
    <property type="molecule type" value="Genomic_DNA"/>
</dbReference>
<dbReference type="Gene3D" id="2.60.40.1260">
    <property type="entry name" value="Lamin Tail domain"/>
    <property type="match status" value="2"/>
</dbReference>
<name>A0A858RFF9_9BACT</name>
<dbReference type="NCBIfam" id="NF041940">
    <property type="entry name" value="choice_anch_X"/>
    <property type="match status" value="1"/>
</dbReference>
<dbReference type="Pfam" id="PF08757">
    <property type="entry name" value="CotH"/>
    <property type="match status" value="1"/>
</dbReference>
<dbReference type="PROSITE" id="PS51841">
    <property type="entry name" value="LTD"/>
    <property type="match status" value="2"/>
</dbReference>
<evidence type="ECO:0000256" key="3">
    <source>
        <dbReference type="SAM" id="SignalP"/>
    </source>
</evidence>
<evidence type="ECO:0000313" key="5">
    <source>
        <dbReference type="EMBL" id="QJE95288.1"/>
    </source>
</evidence>
<keyword evidence="2" id="KW-1015">Disulfide bond</keyword>
<feature type="signal peptide" evidence="3">
    <location>
        <begin position="1"/>
        <end position="19"/>
    </location>
</feature>
<feature type="domain" description="LTD" evidence="4">
    <location>
        <begin position="1039"/>
        <end position="1152"/>
    </location>
</feature>
<keyword evidence="1 3" id="KW-0732">Signal</keyword>
<evidence type="ECO:0000256" key="1">
    <source>
        <dbReference type="ARBA" id="ARBA00022729"/>
    </source>
</evidence>
<dbReference type="Gene3D" id="2.60.120.200">
    <property type="match status" value="1"/>
</dbReference>